<organism evidence="1 2">
    <name type="scientific">Portunus trituberculatus</name>
    <name type="common">Swimming crab</name>
    <name type="synonym">Neptunus trituberculatus</name>
    <dbReference type="NCBI Taxonomy" id="210409"/>
    <lineage>
        <taxon>Eukaryota</taxon>
        <taxon>Metazoa</taxon>
        <taxon>Ecdysozoa</taxon>
        <taxon>Arthropoda</taxon>
        <taxon>Crustacea</taxon>
        <taxon>Multicrustacea</taxon>
        <taxon>Malacostraca</taxon>
        <taxon>Eumalacostraca</taxon>
        <taxon>Eucarida</taxon>
        <taxon>Decapoda</taxon>
        <taxon>Pleocyemata</taxon>
        <taxon>Brachyura</taxon>
        <taxon>Eubrachyura</taxon>
        <taxon>Portunoidea</taxon>
        <taxon>Portunidae</taxon>
        <taxon>Portuninae</taxon>
        <taxon>Portunus</taxon>
    </lineage>
</organism>
<name>A0A5B7HS91_PORTR</name>
<keyword evidence="2" id="KW-1185">Reference proteome</keyword>
<accession>A0A5B7HS91</accession>
<dbReference type="EMBL" id="VSRR010035834">
    <property type="protein sequence ID" value="MPC72983.1"/>
    <property type="molecule type" value="Genomic_DNA"/>
</dbReference>
<evidence type="ECO:0000313" key="1">
    <source>
        <dbReference type="EMBL" id="MPC72983.1"/>
    </source>
</evidence>
<proteinExistence type="predicted"/>
<sequence>MKTNGGKAVPQQSWCTGHGYISLLDDASYGPMVLERQQSSARTENQFPADDVIFLHTSVRCQDALLVTPYHVVGLQH</sequence>
<gene>
    <name evidence="1" type="ORF">E2C01_067299</name>
</gene>
<reference evidence="1 2" key="1">
    <citation type="submission" date="2019-05" db="EMBL/GenBank/DDBJ databases">
        <title>Another draft genome of Portunus trituberculatus and its Hox gene families provides insights of decapod evolution.</title>
        <authorList>
            <person name="Jeong J.-H."/>
            <person name="Song I."/>
            <person name="Kim S."/>
            <person name="Choi T."/>
            <person name="Kim D."/>
            <person name="Ryu S."/>
            <person name="Kim W."/>
        </authorList>
    </citation>
    <scope>NUCLEOTIDE SEQUENCE [LARGE SCALE GENOMIC DNA]</scope>
    <source>
        <tissue evidence="1">Muscle</tissue>
    </source>
</reference>
<evidence type="ECO:0000313" key="2">
    <source>
        <dbReference type="Proteomes" id="UP000324222"/>
    </source>
</evidence>
<protein>
    <submittedName>
        <fullName evidence="1">Uncharacterized protein</fullName>
    </submittedName>
</protein>
<dbReference type="AlphaFoldDB" id="A0A5B7HS91"/>
<dbReference type="Proteomes" id="UP000324222">
    <property type="component" value="Unassembled WGS sequence"/>
</dbReference>
<comment type="caution">
    <text evidence="1">The sequence shown here is derived from an EMBL/GenBank/DDBJ whole genome shotgun (WGS) entry which is preliminary data.</text>
</comment>